<protein>
    <submittedName>
        <fullName evidence="1">Uncharacterized protein</fullName>
    </submittedName>
</protein>
<dbReference type="EMBL" id="LAZR01050839">
    <property type="protein sequence ID" value="KKK86453.1"/>
    <property type="molecule type" value="Genomic_DNA"/>
</dbReference>
<sequence>GREMKRIATAGIPHMFPPEGIFLENVSPDGKLFHSRNEMKKYEKSHDVEISMLH</sequence>
<evidence type="ECO:0000313" key="1">
    <source>
        <dbReference type="EMBL" id="KKK86453.1"/>
    </source>
</evidence>
<accession>A0A0F8YYH2</accession>
<proteinExistence type="predicted"/>
<comment type="caution">
    <text evidence="1">The sequence shown here is derived from an EMBL/GenBank/DDBJ whole genome shotgun (WGS) entry which is preliminary data.</text>
</comment>
<organism evidence="1">
    <name type="scientific">marine sediment metagenome</name>
    <dbReference type="NCBI Taxonomy" id="412755"/>
    <lineage>
        <taxon>unclassified sequences</taxon>
        <taxon>metagenomes</taxon>
        <taxon>ecological metagenomes</taxon>
    </lineage>
</organism>
<gene>
    <name evidence="1" type="ORF">LCGC14_2763080</name>
</gene>
<dbReference type="AlphaFoldDB" id="A0A0F8YYH2"/>
<reference evidence="1" key="1">
    <citation type="journal article" date="2015" name="Nature">
        <title>Complex archaea that bridge the gap between prokaryotes and eukaryotes.</title>
        <authorList>
            <person name="Spang A."/>
            <person name="Saw J.H."/>
            <person name="Jorgensen S.L."/>
            <person name="Zaremba-Niedzwiedzka K."/>
            <person name="Martijn J."/>
            <person name="Lind A.E."/>
            <person name="van Eijk R."/>
            <person name="Schleper C."/>
            <person name="Guy L."/>
            <person name="Ettema T.J."/>
        </authorList>
    </citation>
    <scope>NUCLEOTIDE SEQUENCE</scope>
</reference>
<name>A0A0F8YYH2_9ZZZZ</name>
<feature type="non-terminal residue" evidence="1">
    <location>
        <position position="1"/>
    </location>
</feature>